<dbReference type="Gene3D" id="2.130.10.10">
    <property type="entry name" value="YVTN repeat-like/Quinoprotein amine dehydrogenase"/>
    <property type="match status" value="1"/>
</dbReference>
<name>A0ABS0K1W3_9ACTN</name>
<gene>
    <name evidence="3" type="ORF">IW249_003032</name>
</gene>
<evidence type="ECO:0000313" key="4">
    <source>
        <dbReference type="Proteomes" id="UP000631791"/>
    </source>
</evidence>
<evidence type="ECO:0000259" key="2">
    <source>
        <dbReference type="Pfam" id="PF13360"/>
    </source>
</evidence>
<keyword evidence="1" id="KW-0732">Signal</keyword>
<reference evidence="3 4" key="1">
    <citation type="submission" date="2020-11" db="EMBL/GenBank/DDBJ databases">
        <title>Sequencing the genomes of 1000 actinobacteria strains.</title>
        <authorList>
            <person name="Klenk H.-P."/>
        </authorList>
    </citation>
    <scope>NUCLEOTIDE SEQUENCE [LARGE SCALE GENOMIC DNA]</scope>
    <source>
        <strain evidence="3 4">DSM 101695</strain>
    </source>
</reference>
<proteinExistence type="predicted"/>
<evidence type="ECO:0000256" key="1">
    <source>
        <dbReference type="SAM" id="SignalP"/>
    </source>
</evidence>
<feature type="domain" description="Pyrrolo-quinoline quinone repeat" evidence="2">
    <location>
        <begin position="91"/>
        <end position="235"/>
    </location>
</feature>
<feature type="chain" id="PRO_5046109145" evidence="1">
    <location>
        <begin position="28"/>
        <end position="391"/>
    </location>
</feature>
<dbReference type="PANTHER" id="PTHR34512">
    <property type="entry name" value="CELL SURFACE PROTEIN"/>
    <property type="match status" value="1"/>
</dbReference>
<dbReference type="EMBL" id="JADOTY010000001">
    <property type="protein sequence ID" value="MBG6102618.1"/>
    <property type="molecule type" value="Genomic_DNA"/>
</dbReference>
<dbReference type="InterPro" id="IPR002372">
    <property type="entry name" value="PQQ_rpt_dom"/>
</dbReference>
<dbReference type="SMART" id="SM00564">
    <property type="entry name" value="PQQ"/>
    <property type="match status" value="5"/>
</dbReference>
<organism evidence="3 4">
    <name type="scientific">Micromonospora vinacea</name>
    <dbReference type="NCBI Taxonomy" id="709878"/>
    <lineage>
        <taxon>Bacteria</taxon>
        <taxon>Bacillati</taxon>
        <taxon>Actinomycetota</taxon>
        <taxon>Actinomycetes</taxon>
        <taxon>Micromonosporales</taxon>
        <taxon>Micromonosporaceae</taxon>
        <taxon>Micromonospora</taxon>
    </lineage>
</organism>
<dbReference type="SUPFAM" id="SSF50998">
    <property type="entry name" value="Quinoprotein alcohol dehydrogenase-like"/>
    <property type="match status" value="1"/>
</dbReference>
<dbReference type="Proteomes" id="UP000631791">
    <property type="component" value="Unassembled WGS sequence"/>
</dbReference>
<sequence>MRHTVKALTAAAVLAATVAVPATPAAAAGTGWWSMSGYLVSNSAFNPNETSVTVPTVANLKLKHTGSPARTGQRAPVVADGLVYTLDSLGVTATDEVTGAQKWRFELDPERFALPTELVHTAGQLVFAAIVIGQPGLDVSRIFVLDAPTGALVRDIRDDGAVGQILVDRGVVVVSAFGRYSADARAYRVADGQLLWEQDVTMDQPVSANGHVLLSGYAGNGGPLTSAVVDITTGDSINAIAGRDYRPLATDETGTKFYVGWGHSLQILDPTTGNLTWLASNLYPKFAVVTPTRLYVTSASTTSSSGTVYALNRSTGAIIWSKRIPGSEDQRAIMAGGVLYVTAKGNRVYALNPVDGAPLNAPPFTGTTDQLVVTYGRVYATDGTKLTVYGL</sequence>
<evidence type="ECO:0000313" key="3">
    <source>
        <dbReference type="EMBL" id="MBG6102618.1"/>
    </source>
</evidence>
<accession>A0ABS0K1W3</accession>
<feature type="domain" description="Pyrrolo-quinoline quinone repeat" evidence="2">
    <location>
        <begin position="265"/>
        <end position="357"/>
    </location>
</feature>
<feature type="signal peptide" evidence="1">
    <location>
        <begin position="1"/>
        <end position="27"/>
    </location>
</feature>
<comment type="caution">
    <text evidence="3">The sequence shown here is derived from an EMBL/GenBank/DDBJ whole genome shotgun (WGS) entry which is preliminary data.</text>
</comment>
<dbReference type="InterPro" id="IPR018391">
    <property type="entry name" value="PQQ_b-propeller_rpt"/>
</dbReference>
<dbReference type="PANTHER" id="PTHR34512:SF30">
    <property type="entry name" value="OUTER MEMBRANE PROTEIN ASSEMBLY FACTOR BAMB"/>
    <property type="match status" value="1"/>
</dbReference>
<dbReference type="Gene3D" id="2.140.10.10">
    <property type="entry name" value="Quinoprotein alcohol dehydrogenase-like superfamily"/>
    <property type="match status" value="1"/>
</dbReference>
<dbReference type="Pfam" id="PF13360">
    <property type="entry name" value="PQQ_2"/>
    <property type="match status" value="2"/>
</dbReference>
<dbReference type="RefSeq" id="WP_196921385.1">
    <property type="nucleotide sequence ID" value="NZ_JADOTY010000001.1"/>
</dbReference>
<keyword evidence="4" id="KW-1185">Reference proteome</keyword>
<dbReference type="InterPro" id="IPR011047">
    <property type="entry name" value="Quinoprotein_ADH-like_sf"/>
</dbReference>
<protein>
    <submittedName>
        <fullName evidence="3">Outer membrane protein assembly factor BamB</fullName>
    </submittedName>
</protein>
<dbReference type="InterPro" id="IPR015943">
    <property type="entry name" value="WD40/YVTN_repeat-like_dom_sf"/>
</dbReference>